<keyword evidence="6" id="KW-0378">Hydrolase</keyword>
<dbReference type="InterPro" id="IPR005162">
    <property type="entry name" value="Retrotrans_gag_dom"/>
</dbReference>
<reference evidence="13" key="1">
    <citation type="journal article" date="2019" name="Sci. Rep.">
        <title>Draft genome of Tanacetum cinerariifolium, the natural source of mosquito coil.</title>
        <authorList>
            <person name="Yamashiro T."/>
            <person name="Shiraishi A."/>
            <person name="Satake H."/>
            <person name="Nakayama K."/>
        </authorList>
    </citation>
    <scope>NUCLEOTIDE SEQUENCE</scope>
</reference>
<feature type="region of interest" description="Disordered" evidence="10">
    <location>
        <begin position="230"/>
        <end position="266"/>
    </location>
</feature>
<evidence type="ECO:0000256" key="6">
    <source>
        <dbReference type="ARBA" id="ARBA00022759"/>
    </source>
</evidence>
<dbReference type="Pfam" id="PF08284">
    <property type="entry name" value="RVP_2"/>
    <property type="match status" value="1"/>
</dbReference>
<dbReference type="GO" id="GO:0008270">
    <property type="term" value="F:zinc ion binding"/>
    <property type="evidence" value="ECO:0007669"/>
    <property type="project" value="UniProtKB-KW"/>
</dbReference>
<feature type="non-terminal residue" evidence="13">
    <location>
        <position position="1"/>
    </location>
</feature>
<dbReference type="CDD" id="cd00303">
    <property type="entry name" value="retropepsin_like"/>
    <property type="match status" value="1"/>
</dbReference>
<dbReference type="GO" id="GO:0015074">
    <property type="term" value="P:DNA integration"/>
    <property type="evidence" value="ECO:0007669"/>
    <property type="project" value="InterPro"/>
</dbReference>
<dbReference type="GO" id="GO:0016779">
    <property type="term" value="F:nucleotidyltransferase activity"/>
    <property type="evidence" value="ECO:0007669"/>
    <property type="project" value="UniProtKB-KW"/>
</dbReference>
<name>A0A699H2A8_TANCI</name>
<dbReference type="SUPFAM" id="SSF57756">
    <property type="entry name" value="Retrovirus zinc finger-like domains"/>
    <property type="match status" value="1"/>
</dbReference>
<keyword evidence="6" id="KW-0255">Endonuclease</keyword>
<dbReference type="InterPro" id="IPR001878">
    <property type="entry name" value="Znf_CCHC"/>
</dbReference>
<keyword evidence="9" id="KW-0862">Zinc</keyword>
<keyword evidence="4" id="KW-0540">Nuclease</keyword>
<dbReference type="Pfam" id="PF00098">
    <property type="entry name" value="zf-CCHC"/>
    <property type="match status" value="2"/>
</dbReference>
<evidence type="ECO:0000256" key="5">
    <source>
        <dbReference type="ARBA" id="ARBA00022750"/>
    </source>
</evidence>
<evidence type="ECO:0000256" key="2">
    <source>
        <dbReference type="ARBA" id="ARBA00022679"/>
    </source>
</evidence>
<feature type="compositionally biased region" description="Polar residues" evidence="10">
    <location>
        <begin position="427"/>
        <end position="438"/>
    </location>
</feature>
<gene>
    <name evidence="13" type="ORF">Tci_286439</name>
</gene>
<keyword evidence="1" id="KW-0645">Protease</keyword>
<keyword evidence="2" id="KW-0808">Transferase</keyword>
<keyword evidence="9" id="KW-0863">Zinc-finger</keyword>
<comment type="caution">
    <text evidence="13">The sequence shown here is derived from an EMBL/GenBank/DDBJ whole genome shotgun (WGS) entry which is preliminary data.</text>
</comment>
<dbReference type="InterPro" id="IPR050951">
    <property type="entry name" value="Retrovirus_Pol_polyprotein"/>
</dbReference>
<keyword evidence="8" id="KW-0511">Multifunctional enzyme</keyword>
<dbReference type="GO" id="GO:0004519">
    <property type="term" value="F:endonuclease activity"/>
    <property type="evidence" value="ECO:0007669"/>
    <property type="project" value="UniProtKB-KW"/>
</dbReference>
<evidence type="ECO:0000256" key="7">
    <source>
        <dbReference type="ARBA" id="ARBA00023125"/>
    </source>
</evidence>
<dbReference type="GO" id="GO:0006508">
    <property type="term" value="P:proteolysis"/>
    <property type="evidence" value="ECO:0007669"/>
    <property type="project" value="UniProtKB-KW"/>
</dbReference>
<evidence type="ECO:0000256" key="10">
    <source>
        <dbReference type="SAM" id="MobiDB-lite"/>
    </source>
</evidence>
<dbReference type="Gene3D" id="3.30.70.270">
    <property type="match status" value="1"/>
</dbReference>
<sequence length="1074" mass="120940">DLEAVVMLGQTQKGLKLMAKKLLLPFETQSRPFYVPWIANLALCDWEGGERYGVLYEDKKVDDGVKWNEEGRDLVNDVAGMEVDSGGNGYSNFDVIDVDDVGINLKVAKNKVSVMGLGKVYSEVGASNESESQNLVRLSKEVDKDNKSALLHASIIVEKIKDASVKSVSHDQEVLESINEDDELLKQQKKKKEAVCKMAEWFIRVKSHIQDGSFDSTGYGMCELDRTRGYSGNQGEDRIDGQGGQVGDQGKGQRTGRNQNGDAINDNIRGDVSMGCTYKEFLACNPKEDSQKVKCTVGSFVGKAFTWWNSQIHTRGQEATVGMSWEDFKILTREEFCLSNEMQKLETELWNYAMVGAGHVAYTDRFHELARNGGRMEPKTIQKAVQVASTLTDEALRNGSIKKNPEKRGNGGEPNKDRNVRDDNKRTTTGNAYATTENPVRGGYTGTAPKCTTCSYHHSPETPCRSCFNCNHLGHFAKDCRVAPRYVNPINARNLVARTCYECGSTDHIKSACPRNQARGKAFMLGSEEAHQDSNIMTGTFTLNDHYATTLVNSGANYSFVSTTFIPLLDIEPSDLSFSYEIKIASGQLVEIDKVIRGCKLEIEGHVFDINLIPFGSESFDVIIGMDWLSDHKAEIIFHEKVVRIPLLDGKEIEFQIELILRATPVAKSLYHLAPSELEGLSGQLKELQDKDDILIYSKTREEHEMHLGLVLELLKKEKLYAKFSKCEFWLREVQFLRHVINSNGIHIDPSKIEAVKNWKALRTPSEGEEQENAFQTLKDKLCNAPFLALPDGPEDFMVYCDASGLGLGCELMQRELFSGYDYEICYHPGKANVVADTLRRNERVNPKRVRAINMTLQSNIKDRILVIIDRLTKSAHFLPMHEDYKIERLTKLYLNEIVARHGVPISIISDCGSRFTSRFWQSMQEALGTRLDMSTAYHPQTDGQSERTIQNLEDILRACIKDRLKAACDRHKSYADKRRKPLEFSVGDHVLLKLSPWKDVVRFEKKGKLAPRFVRPFEIIEKVGLVAYRLHVAVVDASFTLAFLYSLYARIGEITSITASTNVQDHEGDFTHT</sequence>
<evidence type="ECO:0008006" key="14">
    <source>
        <dbReference type="Google" id="ProtNLM"/>
    </source>
</evidence>
<dbReference type="PANTHER" id="PTHR37984">
    <property type="entry name" value="PROTEIN CBG26694"/>
    <property type="match status" value="1"/>
</dbReference>
<dbReference type="PANTHER" id="PTHR37984:SF5">
    <property type="entry name" value="PROTEIN NYNRIN-LIKE"/>
    <property type="match status" value="1"/>
</dbReference>
<feature type="domain" description="Integrase catalytic" evidence="12">
    <location>
        <begin position="843"/>
        <end position="1005"/>
    </location>
</feature>
<dbReference type="SMART" id="SM00343">
    <property type="entry name" value="ZnF_C2HC"/>
    <property type="match status" value="2"/>
</dbReference>
<evidence type="ECO:0000256" key="9">
    <source>
        <dbReference type="PROSITE-ProRule" id="PRU00047"/>
    </source>
</evidence>
<dbReference type="Pfam" id="PF17919">
    <property type="entry name" value="RT_RNaseH_2"/>
    <property type="match status" value="1"/>
</dbReference>
<dbReference type="PROSITE" id="PS50158">
    <property type="entry name" value="ZF_CCHC"/>
    <property type="match status" value="2"/>
</dbReference>
<dbReference type="SUPFAM" id="SSF56672">
    <property type="entry name" value="DNA/RNA polymerases"/>
    <property type="match status" value="1"/>
</dbReference>
<dbReference type="SUPFAM" id="SSF53098">
    <property type="entry name" value="Ribonuclease H-like"/>
    <property type="match status" value="1"/>
</dbReference>
<dbReference type="InterPro" id="IPR036875">
    <property type="entry name" value="Znf_CCHC_sf"/>
</dbReference>
<evidence type="ECO:0000259" key="12">
    <source>
        <dbReference type="PROSITE" id="PS50994"/>
    </source>
</evidence>
<dbReference type="Gene3D" id="4.10.60.10">
    <property type="entry name" value="Zinc finger, CCHC-type"/>
    <property type="match status" value="1"/>
</dbReference>
<keyword evidence="3" id="KW-0548">Nucleotidyltransferase</keyword>
<keyword evidence="7" id="KW-0238">DNA-binding</keyword>
<accession>A0A699H2A8</accession>
<evidence type="ECO:0000313" key="13">
    <source>
        <dbReference type="EMBL" id="GEX14464.1"/>
    </source>
</evidence>
<dbReference type="InterPro" id="IPR001584">
    <property type="entry name" value="Integrase_cat-core"/>
</dbReference>
<dbReference type="InterPro" id="IPR021109">
    <property type="entry name" value="Peptidase_aspartic_dom_sf"/>
</dbReference>
<dbReference type="InterPro" id="IPR036397">
    <property type="entry name" value="RNaseH_sf"/>
</dbReference>
<feature type="domain" description="CCHC-type" evidence="11">
    <location>
        <begin position="500"/>
        <end position="515"/>
    </location>
</feature>
<dbReference type="AlphaFoldDB" id="A0A699H2A8"/>
<keyword evidence="5" id="KW-0064">Aspartyl protease</keyword>
<evidence type="ECO:0000256" key="4">
    <source>
        <dbReference type="ARBA" id="ARBA00022722"/>
    </source>
</evidence>
<evidence type="ECO:0000256" key="8">
    <source>
        <dbReference type="ARBA" id="ARBA00023268"/>
    </source>
</evidence>
<dbReference type="Gene3D" id="3.30.420.10">
    <property type="entry name" value="Ribonuclease H-like superfamily/Ribonuclease H"/>
    <property type="match status" value="1"/>
</dbReference>
<organism evidence="13">
    <name type="scientific">Tanacetum cinerariifolium</name>
    <name type="common">Dalmatian daisy</name>
    <name type="synonym">Chrysanthemum cinerariifolium</name>
    <dbReference type="NCBI Taxonomy" id="118510"/>
    <lineage>
        <taxon>Eukaryota</taxon>
        <taxon>Viridiplantae</taxon>
        <taxon>Streptophyta</taxon>
        <taxon>Embryophyta</taxon>
        <taxon>Tracheophyta</taxon>
        <taxon>Spermatophyta</taxon>
        <taxon>Magnoliopsida</taxon>
        <taxon>eudicotyledons</taxon>
        <taxon>Gunneridae</taxon>
        <taxon>Pentapetalae</taxon>
        <taxon>asterids</taxon>
        <taxon>campanulids</taxon>
        <taxon>Asterales</taxon>
        <taxon>Asteraceae</taxon>
        <taxon>Asteroideae</taxon>
        <taxon>Anthemideae</taxon>
        <taxon>Anthemidinae</taxon>
        <taxon>Tanacetum</taxon>
    </lineage>
</organism>
<dbReference type="InterPro" id="IPR043502">
    <property type="entry name" value="DNA/RNA_pol_sf"/>
</dbReference>
<feature type="compositionally biased region" description="Basic and acidic residues" evidence="10">
    <location>
        <begin position="403"/>
        <end position="426"/>
    </location>
</feature>
<dbReference type="Pfam" id="PF24626">
    <property type="entry name" value="SH3_Tf2-1"/>
    <property type="match status" value="1"/>
</dbReference>
<dbReference type="GO" id="GO:0004190">
    <property type="term" value="F:aspartic-type endopeptidase activity"/>
    <property type="evidence" value="ECO:0007669"/>
    <property type="project" value="UniProtKB-KW"/>
</dbReference>
<dbReference type="EMBL" id="BKCJ010091869">
    <property type="protein sequence ID" value="GEX14464.1"/>
    <property type="molecule type" value="Genomic_DNA"/>
</dbReference>
<dbReference type="InterPro" id="IPR056924">
    <property type="entry name" value="SH3_Tf2-1"/>
</dbReference>
<dbReference type="PROSITE" id="PS50994">
    <property type="entry name" value="INTEGRASE"/>
    <property type="match status" value="1"/>
</dbReference>
<proteinExistence type="predicted"/>
<dbReference type="InterPro" id="IPR041577">
    <property type="entry name" value="RT_RNaseH_2"/>
</dbReference>
<dbReference type="Gene3D" id="2.40.70.10">
    <property type="entry name" value="Acid Proteases"/>
    <property type="match status" value="1"/>
</dbReference>
<protein>
    <recommendedName>
        <fullName evidence="14">Reverse transcriptase domain-containing protein</fullName>
    </recommendedName>
</protein>
<dbReference type="Pfam" id="PF03732">
    <property type="entry name" value="Retrotrans_gag"/>
    <property type="match status" value="1"/>
</dbReference>
<dbReference type="GO" id="GO:0003677">
    <property type="term" value="F:DNA binding"/>
    <property type="evidence" value="ECO:0007669"/>
    <property type="project" value="UniProtKB-KW"/>
</dbReference>
<evidence type="ECO:0000256" key="3">
    <source>
        <dbReference type="ARBA" id="ARBA00022695"/>
    </source>
</evidence>
<feature type="region of interest" description="Disordered" evidence="10">
    <location>
        <begin position="392"/>
        <end position="441"/>
    </location>
</feature>
<keyword evidence="9" id="KW-0479">Metal-binding</keyword>
<feature type="compositionally biased region" description="Gly residues" evidence="10">
    <location>
        <begin position="241"/>
        <end position="250"/>
    </location>
</feature>
<evidence type="ECO:0000259" key="11">
    <source>
        <dbReference type="PROSITE" id="PS50158"/>
    </source>
</evidence>
<dbReference type="SUPFAM" id="SSF50630">
    <property type="entry name" value="Acid proteases"/>
    <property type="match status" value="1"/>
</dbReference>
<dbReference type="InterPro" id="IPR043128">
    <property type="entry name" value="Rev_trsase/Diguanyl_cyclase"/>
</dbReference>
<feature type="domain" description="CCHC-type" evidence="11">
    <location>
        <begin position="467"/>
        <end position="481"/>
    </location>
</feature>
<dbReference type="InterPro" id="IPR012337">
    <property type="entry name" value="RNaseH-like_sf"/>
</dbReference>
<evidence type="ECO:0000256" key="1">
    <source>
        <dbReference type="ARBA" id="ARBA00022670"/>
    </source>
</evidence>